<dbReference type="GO" id="GO:0005886">
    <property type="term" value="C:plasma membrane"/>
    <property type="evidence" value="ECO:0007669"/>
    <property type="project" value="UniProtKB-SubCell"/>
</dbReference>
<feature type="transmembrane region" description="Helical" evidence="10">
    <location>
        <begin position="376"/>
        <end position="399"/>
    </location>
</feature>
<feature type="domain" description="Cation-transporting P-type ATPase N-terminal" evidence="11">
    <location>
        <begin position="90"/>
        <end position="171"/>
    </location>
</feature>
<dbReference type="PROSITE" id="PS00154">
    <property type="entry name" value="ATPASE_E1_E2"/>
    <property type="match status" value="1"/>
</dbReference>
<gene>
    <name evidence="12" type="ORF">H1R20_g12495</name>
</gene>
<name>A0A9W8J5I4_9AGAR</name>
<dbReference type="InterPro" id="IPR006068">
    <property type="entry name" value="ATPase_P-typ_cation-transptr_C"/>
</dbReference>
<dbReference type="InterPro" id="IPR018303">
    <property type="entry name" value="ATPase_P-typ_P_site"/>
</dbReference>
<evidence type="ECO:0000256" key="7">
    <source>
        <dbReference type="ARBA" id="ARBA00022989"/>
    </source>
</evidence>
<dbReference type="SFLD" id="SFLDF00027">
    <property type="entry name" value="p-type_atpase"/>
    <property type="match status" value="1"/>
</dbReference>
<dbReference type="InterPro" id="IPR044492">
    <property type="entry name" value="P_typ_ATPase_HD_dom"/>
</dbReference>
<dbReference type="FunFam" id="3.40.50.1000:FF:000083">
    <property type="entry name" value="Sodium/potassium-transporting ATPase subunit alpha"/>
    <property type="match status" value="1"/>
</dbReference>
<evidence type="ECO:0000313" key="12">
    <source>
        <dbReference type="EMBL" id="KAJ2924603.1"/>
    </source>
</evidence>
<dbReference type="NCBIfam" id="TIGR01494">
    <property type="entry name" value="ATPase_P-type"/>
    <property type="match status" value="2"/>
</dbReference>
<dbReference type="SFLD" id="SFLDG00002">
    <property type="entry name" value="C1.7:_P-type_atpase_like"/>
    <property type="match status" value="1"/>
</dbReference>
<keyword evidence="7 10" id="KW-1133">Transmembrane helix</keyword>
<evidence type="ECO:0000256" key="2">
    <source>
        <dbReference type="ARBA" id="ARBA00022475"/>
    </source>
</evidence>
<dbReference type="Gene3D" id="2.70.150.10">
    <property type="entry name" value="Calcium-transporting ATPase, cytoplasmic transduction domain A"/>
    <property type="match status" value="1"/>
</dbReference>
<dbReference type="GO" id="GO:0030007">
    <property type="term" value="P:intracellular potassium ion homeostasis"/>
    <property type="evidence" value="ECO:0007669"/>
    <property type="project" value="TreeGrafter"/>
</dbReference>
<dbReference type="GO" id="GO:1902600">
    <property type="term" value="P:proton transmembrane transport"/>
    <property type="evidence" value="ECO:0007669"/>
    <property type="project" value="TreeGrafter"/>
</dbReference>
<reference evidence="12" key="1">
    <citation type="submission" date="2022-06" db="EMBL/GenBank/DDBJ databases">
        <title>Genome Sequence of Candolleomyces eurysporus.</title>
        <authorList>
            <person name="Buettner E."/>
        </authorList>
    </citation>
    <scope>NUCLEOTIDE SEQUENCE</scope>
    <source>
        <strain evidence="12">VTCC 930004</strain>
    </source>
</reference>
<keyword evidence="13" id="KW-1185">Reference proteome</keyword>
<evidence type="ECO:0000256" key="4">
    <source>
        <dbReference type="ARBA" id="ARBA00022741"/>
    </source>
</evidence>
<keyword evidence="5" id="KW-0067">ATP-binding</keyword>
<keyword evidence="2" id="KW-1003">Cell membrane</keyword>
<dbReference type="InterPro" id="IPR023298">
    <property type="entry name" value="ATPase_P-typ_TM_dom_sf"/>
</dbReference>
<dbReference type="PRINTS" id="PR00119">
    <property type="entry name" value="CATATPASE"/>
</dbReference>
<dbReference type="InterPro" id="IPR001757">
    <property type="entry name" value="P_typ_ATPase"/>
</dbReference>
<feature type="compositionally biased region" description="Basic and acidic residues" evidence="9">
    <location>
        <begin position="1"/>
        <end position="11"/>
    </location>
</feature>
<dbReference type="Gene3D" id="3.40.50.1000">
    <property type="entry name" value="HAD superfamily/HAD-like"/>
    <property type="match status" value="1"/>
</dbReference>
<feature type="transmembrane region" description="Helical" evidence="10">
    <location>
        <begin position="1137"/>
        <end position="1160"/>
    </location>
</feature>
<dbReference type="GO" id="GO:0016887">
    <property type="term" value="F:ATP hydrolysis activity"/>
    <property type="evidence" value="ECO:0007669"/>
    <property type="project" value="InterPro"/>
</dbReference>
<dbReference type="SUPFAM" id="SSF81665">
    <property type="entry name" value="Calcium ATPase, transmembrane domain M"/>
    <property type="match status" value="2"/>
</dbReference>
<dbReference type="InterPro" id="IPR050510">
    <property type="entry name" value="Cation_transp_ATPase_P-type"/>
</dbReference>
<evidence type="ECO:0000256" key="6">
    <source>
        <dbReference type="ARBA" id="ARBA00022967"/>
    </source>
</evidence>
<keyword evidence="3 10" id="KW-0812">Transmembrane</keyword>
<dbReference type="InterPro" id="IPR023214">
    <property type="entry name" value="HAD_sf"/>
</dbReference>
<evidence type="ECO:0000313" key="13">
    <source>
        <dbReference type="Proteomes" id="UP001140091"/>
    </source>
</evidence>
<dbReference type="Pfam" id="PF00689">
    <property type="entry name" value="Cation_ATPase_C"/>
    <property type="match status" value="1"/>
</dbReference>
<dbReference type="GO" id="GO:0036376">
    <property type="term" value="P:sodium ion export across plasma membrane"/>
    <property type="evidence" value="ECO:0007669"/>
    <property type="project" value="TreeGrafter"/>
</dbReference>
<dbReference type="InterPro" id="IPR023299">
    <property type="entry name" value="ATPase_P-typ_cyto_dom_N"/>
</dbReference>
<dbReference type="FunFam" id="3.40.1110.10:FF:000061">
    <property type="entry name" value="Potassium-transporting ATPase alpha chain 1"/>
    <property type="match status" value="1"/>
</dbReference>
<protein>
    <recommendedName>
        <fullName evidence="11">Cation-transporting P-type ATPase N-terminal domain-containing protein</fullName>
    </recommendedName>
</protein>
<comment type="caution">
    <text evidence="12">The sequence shown here is derived from an EMBL/GenBank/DDBJ whole genome shotgun (WGS) entry which is preliminary data.</text>
</comment>
<accession>A0A9W8J5I4</accession>
<dbReference type="Pfam" id="PF00122">
    <property type="entry name" value="E1-E2_ATPase"/>
    <property type="match status" value="1"/>
</dbReference>
<dbReference type="PANTHER" id="PTHR43294:SF21">
    <property type="entry name" value="CATION TRANSPORTING ATPASE"/>
    <property type="match status" value="1"/>
</dbReference>
<feature type="transmembrane region" description="Helical" evidence="10">
    <location>
        <begin position="151"/>
        <end position="170"/>
    </location>
</feature>
<keyword evidence="6" id="KW-1278">Translocase</keyword>
<dbReference type="InterPro" id="IPR036412">
    <property type="entry name" value="HAD-like_sf"/>
</dbReference>
<dbReference type="Gene3D" id="3.40.1110.10">
    <property type="entry name" value="Calcium-transporting ATPase, cytoplasmic domain N"/>
    <property type="match status" value="1"/>
</dbReference>
<evidence type="ECO:0000256" key="8">
    <source>
        <dbReference type="ARBA" id="ARBA00023136"/>
    </source>
</evidence>
<dbReference type="Gene3D" id="1.20.1110.10">
    <property type="entry name" value="Calcium-transporting ATPase, transmembrane domain"/>
    <property type="match status" value="2"/>
</dbReference>
<comment type="subcellular location">
    <subcellularLocation>
        <location evidence="1">Cell membrane</location>
        <topology evidence="1">Multi-pass membrane protein</topology>
    </subcellularLocation>
</comment>
<dbReference type="GO" id="GO:1990573">
    <property type="term" value="P:potassium ion import across plasma membrane"/>
    <property type="evidence" value="ECO:0007669"/>
    <property type="project" value="TreeGrafter"/>
</dbReference>
<evidence type="ECO:0000256" key="5">
    <source>
        <dbReference type="ARBA" id="ARBA00022840"/>
    </source>
</evidence>
<feature type="transmembrane region" description="Helical" evidence="10">
    <location>
        <begin position="1105"/>
        <end position="1125"/>
    </location>
</feature>
<evidence type="ECO:0000256" key="3">
    <source>
        <dbReference type="ARBA" id="ARBA00022692"/>
    </source>
</evidence>
<evidence type="ECO:0000259" key="11">
    <source>
        <dbReference type="SMART" id="SM00831"/>
    </source>
</evidence>
<dbReference type="PRINTS" id="PR00121">
    <property type="entry name" value="NAKATPASE"/>
</dbReference>
<evidence type="ECO:0000256" key="9">
    <source>
        <dbReference type="SAM" id="MobiDB-lite"/>
    </source>
</evidence>
<dbReference type="SMART" id="SM00831">
    <property type="entry name" value="Cation_ATPase_N"/>
    <property type="match status" value="1"/>
</dbReference>
<evidence type="ECO:0000256" key="10">
    <source>
        <dbReference type="SAM" id="Phobius"/>
    </source>
</evidence>
<feature type="region of interest" description="Disordered" evidence="9">
    <location>
        <begin position="1"/>
        <end position="20"/>
    </location>
</feature>
<dbReference type="Proteomes" id="UP001140091">
    <property type="component" value="Unassembled WGS sequence"/>
</dbReference>
<dbReference type="PANTHER" id="PTHR43294">
    <property type="entry name" value="SODIUM/POTASSIUM-TRANSPORTING ATPASE SUBUNIT ALPHA"/>
    <property type="match status" value="1"/>
</dbReference>
<dbReference type="SUPFAM" id="SSF81660">
    <property type="entry name" value="Metal cation-transporting ATPase, ATP-binding domain N"/>
    <property type="match status" value="1"/>
</dbReference>
<sequence length="1193" mass="132294">MEPHVVEEKISPHAAATPHDEEAIAGRTVAFPDTVHVHDEKHKPIPKGGVEMKRTLTQEERDLADAGYGHLHQQTKGQKAEDENAHKEIHEHKLPVELLRQEMGVSFDVKDPARSMGLSLEEAKARLGRDGPNVLTPPKKKSGLRKFLERLFTMFNILLMVAGVLVYILLGVQFKENFQNTYLGAILIAVAFVNAGIDYYQIQKSEAILASFLAMIPPSCRAVRDGKLQTIPAAELVKGDIVLLRMGDKTPADTVLFSANDLKVDNSSLTGESEPQERKPQLKGAQGRAVEAENLVFNSTLIVNGEGWGVVVRTGDHTFIGQIARLTGEETGSESHLSIEIGQFVVMISCVAILFALVFFTVGITNIYKGKVGQTFTFAISVLVAFVPEGLPSTVMLLLSIAAKRMAKQNVLVKDLQGVETLGSLTLLATDKTGTLTRNQMTVTNIWSGEMYSAFQSNNDDQTTLPFSLSAPGMKEVVDVAALNSRIKFDRTDVPFDQRTILGDATETGLIRFAGRQLPQDYEAYTAQYPKVFEVPFNSTNKWALSIAHKPHDSGELTLYIKGAPERVLAKCSTYLKDGTIEPITDAFKEEYDEAYDYMASRGHRVIACAQLLLSGDEYPPDYAFSKTDDKYPTKSYCFIGLVSLEDPPKHGVREAIGTLRLAGIKVMMVTGDHPKTAEAIARKINLVLGDTRETLAKKTNRAIEDVYDDEVSAVVVHGDDIDELQGWQWDQIFSKDEIVFARTSPKHKLEIVKRAQALGHIVGVTGDGVNDSPALKKADLGIAMNMSGSDVSKEAANMILLDDNFASVVKGVAEGRQIFVNLKRSIQYVVPRDLRENALSEPKQIHDLAQFPGGYSSIALYVVKSTHGLENPLNLSRLDVVVPIPLPLSAILILVTDLGFELLIALSFAWDVPETADGLMRLKPRKPVTERSIHSRKRKGLRRLRTLAHDPETGEVIQPSRISRAFTTFRKPFTRVFWEDLLEPTDDETLVDAKLLSYAYLEVGMIEAIGCLVGYFVVFYRNGFSPNDLQRAQKLGVHFKKDSPDFVNYAGRILDGPHQADAFAQAQSIVYLSIFILQCFNVFAVKARLSFPFGRRVIMNKWNFFGILAGACLGMFIVYTPPLHVVFNGSYHLSPLYWLIPMGFGVLILAWASLRVVILRSSVEHLRVRDIKGLMMFPTMRTLSMRSRGSRQ</sequence>
<dbReference type="GO" id="GO:0005391">
    <property type="term" value="F:P-type sodium:potassium-exchanging transporter activity"/>
    <property type="evidence" value="ECO:0007669"/>
    <property type="project" value="TreeGrafter"/>
</dbReference>
<dbReference type="Pfam" id="PF00690">
    <property type="entry name" value="Cation_ATPase_N"/>
    <property type="match status" value="1"/>
</dbReference>
<dbReference type="InterPro" id="IPR004014">
    <property type="entry name" value="ATPase_P-typ_cation-transptr_N"/>
</dbReference>
<dbReference type="EMBL" id="JANBPK010001213">
    <property type="protein sequence ID" value="KAJ2924603.1"/>
    <property type="molecule type" value="Genomic_DNA"/>
</dbReference>
<feature type="transmembrane region" description="Helical" evidence="10">
    <location>
        <begin position="999"/>
        <end position="1021"/>
    </location>
</feature>
<evidence type="ECO:0000256" key="1">
    <source>
        <dbReference type="ARBA" id="ARBA00004651"/>
    </source>
</evidence>
<feature type="transmembrane region" description="Helical" evidence="10">
    <location>
        <begin position="344"/>
        <end position="364"/>
    </location>
</feature>
<organism evidence="12 13">
    <name type="scientific">Candolleomyces eurysporus</name>
    <dbReference type="NCBI Taxonomy" id="2828524"/>
    <lineage>
        <taxon>Eukaryota</taxon>
        <taxon>Fungi</taxon>
        <taxon>Dikarya</taxon>
        <taxon>Basidiomycota</taxon>
        <taxon>Agaricomycotina</taxon>
        <taxon>Agaricomycetes</taxon>
        <taxon>Agaricomycetidae</taxon>
        <taxon>Agaricales</taxon>
        <taxon>Agaricineae</taxon>
        <taxon>Psathyrellaceae</taxon>
        <taxon>Candolleomyces</taxon>
    </lineage>
</organism>
<feature type="non-terminal residue" evidence="12">
    <location>
        <position position="1"/>
    </location>
</feature>
<dbReference type="InterPro" id="IPR059000">
    <property type="entry name" value="ATPase_P-type_domA"/>
</dbReference>
<dbReference type="InterPro" id="IPR008250">
    <property type="entry name" value="ATPase_P-typ_transduc_dom_A_sf"/>
</dbReference>
<feature type="transmembrane region" description="Helical" evidence="10">
    <location>
        <begin position="1063"/>
        <end position="1084"/>
    </location>
</feature>
<keyword evidence="8 10" id="KW-0472">Membrane</keyword>
<dbReference type="AlphaFoldDB" id="A0A9W8J5I4"/>
<dbReference type="SUPFAM" id="SSF81653">
    <property type="entry name" value="Calcium ATPase, transduction domain A"/>
    <property type="match status" value="1"/>
</dbReference>
<dbReference type="SUPFAM" id="SSF56784">
    <property type="entry name" value="HAD-like"/>
    <property type="match status" value="1"/>
</dbReference>
<proteinExistence type="predicted"/>
<dbReference type="OrthoDB" id="158672at2759"/>
<keyword evidence="4" id="KW-0547">Nucleotide-binding</keyword>
<dbReference type="GO" id="GO:0005524">
    <property type="term" value="F:ATP binding"/>
    <property type="evidence" value="ECO:0007669"/>
    <property type="project" value="UniProtKB-KW"/>
</dbReference>
<dbReference type="GO" id="GO:0006883">
    <property type="term" value="P:intracellular sodium ion homeostasis"/>
    <property type="evidence" value="ECO:0007669"/>
    <property type="project" value="TreeGrafter"/>
</dbReference>
<dbReference type="Pfam" id="PF13246">
    <property type="entry name" value="Cation_ATPase"/>
    <property type="match status" value="1"/>
</dbReference>
<feature type="transmembrane region" description="Helical" evidence="10">
    <location>
        <begin position="182"/>
        <end position="200"/>
    </location>
</feature>
<dbReference type="SFLD" id="SFLDS00003">
    <property type="entry name" value="Haloacid_Dehalogenase"/>
    <property type="match status" value="1"/>
</dbReference>